<dbReference type="Proteomes" id="UP000237662">
    <property type="component" value="Unassembled WGS sequence"/>
</dbReference>
<dbReference type="NCBIfam" id="TIGR02937">
    <property type="entry name" value="sigma70-ECF"/>
    <property type="match status" value="1"/>
</dbReference>
<dbReference type="Pfam" id="PF08281">
    <property type="entry name" value="Sigma70_r4_2"/>
    <property type="match status" value="1"/>
</dbReference>
<dbReference type="InterPro" id="IPR014284">
    <property type="entry name" value="RNA_pol_sigma-70_dom"/>
</dbReference>
<evidence type="ECO:0000256" key="1">
    <source>
        <dbReference type="ARBA" id="ARBA00010641"/>
    </source>
</evidence>
<evidence type="ECO:0000256" key="3">
    <source>
        <dbReference type="ARBA" id="ARBA00023082"/>
    </source>
</evidence>
<sequence length="158" mass="18105">MLSEESFLQCLNRHRGILLKVSRIYADRPEDRRDLQQEITYQLWKAYPTYRGDSPFSTWMYRVALNTALGGYRRRTLRLFFPDKLPDAPDTGTEDPSLTRLFAAIRQLPRSDRALLALYLDDLSLSEIGEVLGITANNAGVKLHRAKAKLKIILNPPS</sequence>
<evidence type="ECO:0000313" key="7">
    <source>
        <dbReference type="EMBL" id="PPK85647.1"/>
    </source>
</evidence>
<dbReference type="GO" id="GO:0003677">
    <property type="term" value="F:DNA binding"/>
    <property type="evidence" value="ECO:0007669"/>
    <property type="project" value="InterPro"/>
</dbReference>
<accession>A0A2S6I395</accession>
<gene>
    <name evidence="7" type="ORF">CLV84_2550</name>
</gene>
<dbReference type="InterPro" id="IPR013324">
    <property type="entry name" value="RNA_pol_sigma_r3/r4-like"/>
</dbReference>
<dbReference type="SUPFAM" id="SSF88946">
    <property type="entry name" value="Sigma2 domain of RNA polymerase sigma factors"/>
    <property type="match status" value="1"/>
</dbReference>
<reference evidence="7 8" key="1">
    <citation type="submission" date="2018-02" db="EMBL/GenBank/DDBJ databases">
        <title>Genomic Encyclopedia of Archaeal and Bacterial Type Strains, Phase II (KMG-II): from individual species to whole genera.</title>
        <authorList>
            <person name="Goeker M."/>
        </authorList>
    </citation>
    <scope>NUCLEOTIDE SEQUENCE [LARGE SCALE GENOMIC DNA]</scope>
    <source>
        <strain evidence="7 8">DSM 29526</strain>
    </source>
</reference>
<dbReference type="Gene3D" id="1.10.10.10">
    <property type="entry name" value="Winged helix-like DNA-binding domain superfamily/Winged helix DNA-binding domain"/>
    <property type="match status" value="1"/>
</dbReference>
<feature type="domain" description="RNA polymerase sigma-70 region 2" evidence="5">
    <location>
        <begin position="12"/>
        <end position="76"/>
    </location>
</feature>
<dbReference type="PANTHER" id="PTHR43133:SF45">
    <property type="entry name" value="RNA POLYMERASE ECF-TYPE SIGMA FACTOR"/>
    <property type="match status" value="1"/>
</dbReference>
<dbReference type="EMBL" id="PTJC01000006">
    <property type="protein sequence ID" value="PPK85647.1"/>
    <property type="molecule type" value="Genomic_DNA"/>
</dbReference>
<comment type="similarity">
    <text evidence="1">Belongs to the sigma-70 factor family. ECF subfamily.</text>
</comment>
<dbReference type="InterPro" id="IPR013325">
    <property type="entry name" value="RNA_pol_sigma_r2"/>
</dbReference>
<dbReference type="Pfam" id="PF04542">
    <property type="entry name" value="Sigma70_r2"/>
    <property type="match status" value="1"/>
</dbReference>
<name>A0A2S6I395_9BACT</name>
<evidence type="ECO:0000256" key="2">
    <source>
        <dbReference type="ARBA" id="ARBA00023015"/>
    </source>
</evidence>
<dbReference type="InterPro" id="IPR007627">
    <property type="entry name" value="RNA_pol_sigma70_r2"/>
</dbReference>
<organism evidence="7 8">
    <name type="scientific">Neolewinella xylanilytica</name>
    <dbReference type="NCBI Taxonomy" id="1514080"/>
    <lineage>
        <taxon>Bacteria</taxon>
        <taxon>Pseudomonadati</taxon>
        <taxon>Bacteroidota</taxon>
        <taxon>Saprospiria</taxon>
        <taxon>Saprospirales</taxon>
        <taxon>Lewinellaceae</taxon>
        <taxon>Neolewinella</taxon>
    </lineage>
</organism>
<keyword evidence="4" id="KW-0804">Transcription</keyword>
<proteinExistence type="inferred from homology"/>
<dbReference type="SUPFAM" id="SSF88659">
    <property type="entry name" value="Sigma3 and sigma4 domains of RNA polymerase sigma factors"/>
    <property type="match status" value="1"/>
</dbReference>
<keyword evidence="8" id="KW-1185">Reference proteome</keyword>
<evidence type="ECO:0000256" key="4">
    <source>
        <dbReference type="ARBA" id="ARBA00023163"/>
    </source>
</evidence>
<dbReference type="Gene3D" id="1.10.1740.10">
    <property type="match status" value="1"/>
</dbReference>
<dbReference type="InterPro" id="IPR039425">
    <property type="entry name" value="RNA_pol_sigma-70-like"/>
</dbReference>
<evidence type="ECO:0000259" key="6">
    <source>
        <dbReference type="Pfam" id="PF08281"/>
    </source>
</evidence>
<keyword evidence="2" id="KW-0805">Transcription regulation</keyword>
<evidence type="ECO:0000313" key="8">
    <source>
        <dbReference type="Proteomes" id="UP000237662"/>
    </source>
</evidence>
<dbReference type="PANTHER" id="PTHR43133">
    <property type="entry name" value="RNA POLYMERASE ECF-TYPE SIGMA FACTO"/>
    <property type="match status" value="1"/>
</dbReference>
<dbReference type="GO" id="GO:0006352">
    <property type="term" value="P:DNA-templated transcription initiation"/>
    <property type="evidence" value="ECO:0007669"/>
    <property type="project" value="InterPro"/>
</dbReference>
<evidence type="ECO:0000259" key="5">
    <source>
        <dbReference type="Pfam" id="PF04542"/>
    </source>
</evidence>
<dbReference type="InterPro" id="IPR036388">
    <property type="entry name" value="WH-like_DNA-bd_sf"/>
</dbReference>
<dbReference type="OrthoDB" id="9780326at2"/>
<dbReference type="GO" id="GO:0016987">
    <property type="term" value="F:sigma factor activity"/>
    <property type="evidence" value="ECO:0007669"/>
    <property type="project" value="UniProtKB-KW"/>
</dbReference>
<feature type="domain" description="RNA polymerase sigma factor 70 region 4 type 2" evidence="6">
    <location>
        <begin position="101"/>
        <end position="150"/>
    </location>
</feature>
<keyword evidence="3" id="KW-0731">Sigma factor</keyword>
<protein>
    <submittedName>
        <fullName evidence="7">RNA polymerase sigma-70 factor (ECF subfamily)</fullName>
    </submittedName>
</protein>
<dbReference type="AlphaFoldDB" id="A0A2S6I395"/>
<dbReference type="RefSeq" id="WP_104420137.1">
    <property type="nucleotide sequence ID" value="NZ_PTJC01000006.1"/>
</dbReference>
<comment type="caution">
    <text evidence="7">The sequence shown here is derived from an EMBL/GenBank/DDBJ whole genome shotgun (WGS) entry which is preliminary data.</text>
</comment>
<dbReference type="InterPro" id="IPR013249">
    <property type="entry name" value="RNA_pol_sigma70_r4_t2"/>
</dbReference>